<dbReference type="GO" id="GO:0016020">
    <property type="term" value="C:membrane"/>
    <property type="evidence" value="ECO:0007669"/>
    <property type="project" value="UniProtKB-SubCell"/>
</dbReference>
<evidence type="ECO:0000256" key="1">
    <source>
        <dbReference type="ARBA" id="ARBA00004167"/>
    </source>
</evidence>
<dbReference type="EMBL" id="JAUIZM010000008">
    <property type="protein sequence ID" value="KAK1368526.1"/>
    <property type="molecule type" value="Genomic_DNA"/>
</dbReference>
<dbReference type="PANTHER" id="PTHR33491">
    <property type="entry name" value="OSJNBA0016N04.9 PROTEIN"/>
    <property type="match status" value="1"/>
</dbReference>
<keyword evidence="5" id="KW-1185">Reference proteome</keyword>
<sequence>MKAQVITKPGCQKQCGDLLIPYPFGIKSEDLDCAINPSFELKCDDSFHPPLAFSLTSDLVQFQHVHDISDTEVRVSCVVAYMCYNQSGGFTEGYIVQNGLDGTPFTYSTANVLTTVGCDDYANVYNDPRSFIPNLVFSDRFMPKGCSTTCLPGEKIPKDECSGSGCCQVPISFQKYFNIHVGTYNNHRNVSSFNECGFAFIGEKSRFKFRGISDLNDTTFRDRIADIPIVLDWAIGDKNCSEAVRKWKVRVTFYMCS</sequence>
<evidence type="ECO:0000313" key="5">
    <source>
        <dbReference type="Proteomes" id="UP001237642"/>
    </source>
</evidence>
<keyword evidence="2" id="KW-0732">Signal</keyword>
<feature type="domain" description="Wall-associated receptor kinase galacturonan-binding" evidence="3">
    <location>
        <begin position="11"/>
        <end position="72"/>
    </location>
</feature>
<evidence type="ECO:0000256" key="2">
    <source>
        <dbReference type="ARBA" id="ARBA00022729"/>
    </source>
</evidence>
<keyword evidence="4" id="KW-0808">Transferase</keyword>
<keyword evidence="4" id="KW-0675">Receptor</keyword>
<organism evidence="4 5">
    <name type="scientific">Heracleum sosnowskyi</name>
    <dbReference type="NCBI Taxonomy" id="360622"/>
    <lineage>
        <taxon>Eukaryota</taxon>
        <taxon>Viridiplantae</taxon>
        <taxon>Streptophyta</taxon>
        <taxon>Embryophyta</taxon>
        <taxon>Tracheophyta</taxon>
        <taxon>Spermatophyta</taxon>
        <taxon>Magnoliopsida</taxon>
        <taxon>eudicotyledons</taxon>
        <taxon>Gunneridae</taxon>
        <taxon>Pentapetalae</taxon>
        <taxon>asterids</taxon>
        <taxon>campanulids</taxon>
        <taxon>Apiales</taxon>
        <taxon>Apiaceae</taxon>
        <taxon>Apioideae</taxon>
        <taxon>apioid superclade</taxon>
        <taxon>Tordylieae</taxon>
        <taxon>Tordyliinae</taxon>
        <taxon>Heracleum</taxon>
    </lineage>
</organism>
<gene>
    <name evidence="4" type="ORF">POM88_034618</name>
</gene>
<protein>
    <submittedName>
        <fullName evidence="4">Wall-associated receptor kinase 2-like</fullName>
    </submittedName>
</protein>
<comment type="caution">
    <text evidence="4">The sequence shown here is derived from an EMBL/GenBank/DDBJ whole genome shotgun (WGS) entry which is preliminary data.</text>
</comment>
<dbReference type="Pfam" id="PF13947">
    <property type="entry name" value="GUB_WAK_bind"/>
    <property type="match status" value="1"/>
</dbReference>
<evidence type="ECO:0000313" key="4">
    <source>
        <dbReference type="EMBL" id="KAK1368526.1"/>
    </source>
</evidence>
<accession>A0AAD8HJU4</accession>
<dbReference type="InterPro" id="IPR025287">
    <property type="entry name" value="WAK_GUB"/>
</dbReference>
<keyword evidence="4" id="KW-0418">Kinase</keyword>
<proteinExistence type="predicted"/>
<reference evidence="4" key="2">
    <citation type="submission" date="2023-05" db="EMBL/GenBank/DDBJ databases">
        <authorList>
            <person name="Schelkunov M.I."/>
        </authorList>
    </citation>
    <scope>NUCLEOTIDE SEQUENCE</scope>
    <source>
        <strain evidence="4">Hsosn_3</strain>
        <tissue evidence="4">Leaf</tissue>
    </source>
</reference>
<dbReference type="Proteomes" id="UP001237642">
    <property type="component" value="Unassembled WGS sequence"/>
</dbReference>
<dbReference type="GO" id="GO:0016301">
    <property type="term" value="F:kinase activity"/>
    <property type="evidence" value="ECO:0007669"/>
    <property type="project" value="UniProtKB-KW"/>
</dbReference>
<dbReference type="AlphaFoldDB" id="A0AAD8HJU4"/>
<evidence type="ECO:0000259" key="3">
    <source>
        <dbReference type="Pfam" id="PF13947"/>
    </source>
</evidence>
<reference evidence="4" key="1">
    <citation type="submission" date="2023-02" db="EMBL/GenBank/DDBJ databases">
        <title>Genome of toxic invasive species Heracleum sosnowskyi carries increased number of genes despite the absence of recent whole-genome duplications.</title>
        <authorList>
            <person name="Schelkunov M."/>
            <person name="Shtratnikova V."/>
            <person name="Makarenko M."/>
            <person name="Klepikova A."/>
            <person name="Omelchenko D."/>
            <person name="Novikova G."/>
            <person name="Obukhova E."/>
            <person name="Bogdanov V."/>
            <person name="Penin A."/>
            <person name="Logacheva M."/>
        </authorList>
    </citation>
    <scope>NUCLEOTIDE SEQUENCE</scope>
    <source>
        <strain evidence="4">Hsosn_3</strain>
        <tissue evidence="4">Leaf</tissue>
    </source>
</reference>
<comment type="subcellular location">
    <subcellularLocation>
        <location evidence="1">Membrane</location>
        <topology evidence="1">Single-pass membrane protein</topology>
    </subcellularLocation>
</comment>
<name>A0AAD8HJU4_9APIA</name>
<dbReference type="GO" id="GO:0030247">
    <property type="term" value="F:polysaccharide binding"/>
    <property type="evidence" value="ECO:0007669"/>
    <property type="project" value="InterPro"/>
</dbReference>